<keyword evidence="3" id="KW-1185">Reference proteome</keyword>
<accession>A0A9P0E4B8</accession>
<dbReference type="AlphaFoldDB" id="A0A9P0E4B8"/>
<name>A0A9P0E4B8_NEZVI</name>
<protein>
    <submittedName>
        <fullName evidence="2">Uncharacterized protein</fullName>
    </submittedName>
</protein>
<organism evidence="2 3">
    <name type="scientific">Nezara viridula</name>
    <name type="common">Southern green stink bug</name>
    <name type="synonym">Cimex viridulus</name>
    <dbReference type="NCBI Taxonomy" id="85310"/>
    <lineage>
        <taxon>Eukaryota</taxon>
        <taxon>Metazoa</taxon>
        <taxon>Ecdysozoa</taxon>
        <taxon>Arthropoda</taxon>
        <taxon>Hexapoda</taxon>
        <taxon>Insecta</taxon>
        <taxon>Pterygota</taxon>
        <taxon>Neoptera</taxon>
        <taxon>Paraneoptera</taxon>
        <taxon>Hemiptera</taxon>
        <taxon>Heteroptera</taxon>
        <taxon>Panheteroptera</taxon>
        <taxon>Pentatomomorpha</taxon>
        <taxon>Pentatomoidea</taxon>
        <taxon>Pentatomidae</taxon>
        <taxon>Pentatominae</taxon>
        <taxon>Nezara</taxon>
    </lineage>
</organism>
<proteinExistence type="predicted"/>
<gene>
    <name evidence="2" type="ORF">NEZAVI_LOCUS2977</name>
</gene>
<evidence type="ECO:0000313" key="3">
    <source>
        <dbReference type="Proteomes" id="UP001152798"/>
    </source>
</evidence>
<reference evidence="2" key="1">
    <citation type="submission" date="2022-01" db="EMBL/GenBank/DDBJ databases">
        <authorList>
            <person name="King R."/>
        </authorList>
    </citation>
    <scope>NUCLEOTIDE SEQUENCE</scope>
</reference>
<dbReference type="EMBL" id="OV725077">
    <property type="protein sequence ID" value="CAH1392092.1"/>
    <property type="molecule type" value="Genomic_DNA"/>
</dbReference>
<keyword evidence="1" id="KW-0472">Membrane</keyword>
<keyword evidence="1" id="KW-0812">Transmembrane</keyword>
<dbReference type="Proteomes" id="UP001152798">
    <property type="component" value="Chromosome 1"/>
</dbReference>
<keyword evidence="1" id="KW-1133">Transmembrane helix</keyword>
<feature type="transmembrane region" description="Helical" evidence="1">
    <location>
        <begin position="209"/>
        <end position="228"/>
    </location>
</feature>
<sequence length="243" mass="27340">MNKLPRSRPGLPLPLCKIVPFNPGPWVVSFCSQELLRFASPPLREATASSLMPTIGERSIQIQAWKEIATPGQNRRISSSWQYRPYGLRGCLRYTLAASWFLIMLSLEKIEVNNITHQYIDDNSSYSRSWEQRRSKKTSRKRAESLSAPVHSAGVGERAGNVCALRLSLLSTSWVRACKEPVVHNDAGANSRSGRGKIYMLPWQPRRNCFLLAALAVALVTICSGYIYGQFERGEISFCCERT</sequence>
<evidence type="ECO:0000256" key="1">
    <source>
        <dbReference type="SAM" id="Phobius"/>
    </source>
</evidence>
<evidence type="ECO:0000313" key="2">
    <source>
        <dbReference type="EMBL" id="CAH1392092.1"/>
    </source>
</evidence>